<gene>
    <name evidence="1" type="primary">Nfu_g_1_010143</name>
</gene>
<proteinExistence type="predicted"/>
<dbReference type="EMBL" id="HAEH01008520">
    <property type="protein sequence ID" value="SBR84697.1"/>
    <property type="molecule type" value="Transcribed_RNA"/>
</dbReference>
<sequence>LSAIKTQLFPLSNPKAQTPSTVPLSQSLIYTSPSAPRARDTHTWTMTFCLQTSPSPEKCCKAIP</sequence>
<reference evidence="1" key="1">
    <citation type="submission" date="2016-05" db="EMBL/GenBank/DDBJ databases">
        <authorList>
            <person name="Lavstsen T."/>
            <person name="Jespersen J.S."/>
        </authorList>
    </citation>
    <scope>NUCLEOTIDE SEQUENCE</scope>
    <source>
        <tissue evidence="1">Brain</tissue>
    </source>
</reference>
<feature type="non-terminal residue" evidence="1">
    <location>
        <position position="64"/>
    </location>
</feature>
<feature type="non-terminal residue" evidence="1">
    <location>
        <position position="1"/>
    </location>
</feature>
<protein>
    <submittedName>
        <fullName evidence="1">Uncharacterized protein</fullName>
    </submittedName>
</protein>
<reference evidence="1" key="2">
    <citation type="submission" date="2016-06" db="EMBL/GenBank/DDBJ databases">
        <title>The genome of a short-lived fish provides insights into sex chromosome evolution and the genetic control of aging.</title>
        <authorList>
            <person name="Reichwald K."/>
            <person name="Felder M."/>
            <person name="Petzold A."/>
            <person name="Koch P."/>
            <person name="Groth M."/>
            <person name="Platzer M."/>
        </authorList>
    </citation>
    <scope>NUCLEOTIDE SEQUENCE</scope>
    <source>
        <tissue evidence="1">Brain</tissue>
    </source>
</reference>
<dbReference type="AlphaFoldDB" id="A0A1A8PUK7"/>
<accession>A0A1A8PUK7</accession>
<name>A0A1A8PUK7_9TELE</name>
<evidence type="ECO:0000313" key="1">
    <source>
        <dbReference type="EMBL" id="SBR84697.1"/>
    </source>
</evidence>
<organism evidence="1">
    <name type="scientific">Nothobranchius rachovii</name>
    <name type="common">bluefin notho</name>
    <dbReference type="NCBI Taxonomy" id="451742"/>
    <lineage>
        <taxon>Eukaryota</taxon>
        <taxon>Metazoa</taxon>
        <taxon>Chordata</taxon>
        <taxon>Craniata</taxon>
        <taxon>Vertebrata</taxon>
        <taxon>Euteleostomi</taxon>
        <taxon>Actinopterygii</taxon>
        <taxon>Neopterygii</taxon>
        <taxon>Teleostei</taxon>
        <taxon>Neoteleostei</taxon>
        <taxon>Acanthomorphata</taxon>
        <taxon>Ovalentaria</taxon>
        <taxon>Atherinomorphae</taxon>
        <taxon>Cyprinodontiformes</taxon>
        <taxon>Nothobranchiidae</taxon>
        <taxon>Nothobranchius</taxon>
    </lineage>
</organism>